<evidence type="ECO:0000313" key="4">
    <source>
        <dbReference type="Proteomes" id="UP000230233"/>
    </source>
</evidence>
<dbReference type="PANTHER" id="PTHR23015:SF4">
    <property type="entry name" value="DUF38 DOMAIN-CONTAINING PROTEIN-RELATED"/>
    <property type="match status" value="1"/>
</dbReference>
<dbReference type="SUPFAM" id="SSF81383">
    <property type="entry name" value="F-box domain"/>
    <property type="match status" value="1"/>
</dbReference>
<evidence type="ECO:0000259" key="2">
    <source>
        <dbReference type="PROSITE" id="PS50181"/>
    </source>
</evidence>
<dbReference type="GO" id="GO:0045087">
    <property type="term" value="P:innate immune response"/>
    <property type="evidence" value="ECO:0007669"/>
    <property type="project" value="TreeGrafter"/>
</dbReference>
<dbReference type="SMART" id="SM00256">
    <property type="entry name" value="FBOX"/>
    <property type="match status" value="1"/>
</dbReference>
<feature type="compositionally biased region" description="Basic and acidic residues" evidence="1">
    <location>
        <begin position="11"/>
        <end position="24"/>
    </location>
</feature>
<dbReference type="InterPro" id="IPR040161">
    <property type="entry name" value="FB224"/>
</dbReference>
<feature type="region of interest" description="Disordered" evidence="1">
    <location>
        <begin position="1"/>
        <end position="24"/>
    </location>
</feature>
<feature type="domain" description="F-box" evidence="2">
    <location>
        <begin position="105"/>
        <end position="151"/>
    </location>
</feature>
<comment type="caution">
    <text evidence="3">The sequence shown here is derived from an EMBL/GenBank/DDBJ whole genome shotgun (WGS) entry which is preliminary data.</text>
</comment>
<dbReference type="PANTHER" id="PTHR23015">
    <property type="entry name" value="UNCHARACTERIZED C.ELEGANS PROTEIN"/>
    <property type="match status" value="1"/>
</dbReference>
<feature type="compositionally biased region" description="Basic residues" evidence="1">
    <location>
        <begin position="1"/>
        <end position="10"/>
    </location>
</feature>
<dbReference type="InterPro" id="IPR036047">
    <property type="entry name" value="F-box-like_dom_sf"/>
</dbReference>
<proteinExistence type="predicted"/>
<reference evidence="4" key="1">
    <citation type="submission" date="2017-10" db="EMBL/GenBank/DDBJ databases">
        <title>Rapid genome shrinkage in a self-fertile nematode reveals novel sperm competition proteins.</title>
        <authorList>
            <person name="Yin D."/>
            <person name="Schwarz E.M."/>
            <person name="Thomas C.G."/>
            <person name="Felde R.L."/>
            <person name="Korf I.F."/>
            <person name="Cutter A.D."/>
            <person name="Schartner C.M."/>
            <person name="Ralston E.J."/>
            <person name="Meyer B.J."/>
            <person name="Haag E.S."/>
        </authorList>
    </citation>
    <scope>NUCLEOTIDE SEQUENCE [LARGE SCALE GENOMIC DNA]</scope>
    <source>
        <strain evidence="4">JU1422</strain>
    </source>
</reference>
<dbReference type="AlphaFoldDB" id="A0A2G5TQH4"/>
<dbReference type="PROSITE" id="PS50181">
    <property type="entry name" value="FBOX"/>
    <property type="match status" value="1"/>
</dbReference>
<dbReference type="InterPro" id="IPR001810">
    <property type="entry name" value="F-box_dom"/>
</dbReference>
<protein>
    <recommendedName>
        <fullName evidence="2">F-box domain-containing protein</fullName>
    </recommendedName>
</protein>
<dbReference type="Proteomes" id="UP000230233">
    <property type="component" value="Chromosome V"/>
</dbReference>
<dbReference type="Pfam" id="PF01827">
    <property type="entry name" value="FTH"/>
    <property type="match status" value="1"/>
</dbReference>
<dbReference type="Pfam" id="PF00646">
    <property type="entry name" value="F-box"/>
    <property type="match status" value="1"/>
</dbReference>
<dbReference type="OrthoDB" id="3256413at2759"/>
<dbReference type="CDD" id="cd22150">
    <property type="entry name" value="F-box_CeFBXA-like"/>
    <property type="match status" value="1"/>
</dbReference>
<gene>
    <name evidence="3" type="primary">Cnig_chr_V.g21103</name>
    <name evidence="3" type="ORF">B9Z55_021103</name>
</gene>
<dbReference type="InterPro" id="IPR002900">
    <property type="entry name" value="DUF38/FTH_CAE_spp"/>
</dbReference>
<keyword evidence="4" id="KW-1185">Reference proteome</keyword>
<name>A0A2G5TQH4_9PELO</name>
<sequence>MRPYKSGRHPKAGDTKAGDTKAGDESCESTQLLTAMPCKIPASAYFDSTTVKHFILYDVLQGIQPDKGFRKLCEILQKELDYPEYEYTYYQVYNGNLEPDMPRSFKGIADLPMDALVEIFGHLEVKNRMNVRKVSKSLRDAVDFSKFVYSIFSIDISKRWIRLDLDDIVIDYFENSIDVPPPVWKQRIEILDENFEQRALKDLKNVLKSTKTIQYFTVIFDKFSSKNQFELFSKLMENTKKLAVTEISIREERNEKALKILSFLKPGKLKVIHLESTKENGNLNDLVRMDQFKMAREIHIANYGILDSSLVDQLFSFDKFQVRLEEIRREDVILAQNALEKLPNAGGWTFYCDNLQRVEVEQAIVQSKIVYHKEDYDRIHYRTKIPNSKYFIRFLFEEANFLIMSNRK</sequence>
<organism evidence="3 4">
    <name type="scientific">Caenorhabditis nigoni</name>
    <dbReference type="NCBI Taxonomy" id="1611254"/>
    <lineage>
        <taxon>Eukaryota</taxon>
        <taxon>Metazoa</taxon>
        <taxon>Ecdysozoa</taxon>
        <taxon>Nematoda</taxon>
        <taxon>Chromadorea</taxon>
        <taxon>Rhabditida</taxon>
        <taxon>Rhabditina</taxon>
        <taxon>Rhabditomorpha</taxon>
        <taxon>Rhabditoidea</taxon>
        <taxon>Rhabditidae</taxon>
        <taxon>Peloderinae</taxon>
        <taxon>Caenorhabditis</taxon>
    </lineage>
</organism>
<evidence type="ECO:0000256" key="1">
    <source>
        <dbReference type="SAM" id="MobiDB-lite"/>
    </source>
</evidence>
<dbReference type="EMBL" id="PDUG01000005">
    <property type="protein sequence ID" value="PIC29559.1"/>
    <property type="molecule type" value="Genomic_DNA"/>
</dbReference>
<accession>A0A2G5TQH4</accession>
<evidence type="ECO:0000313" key="3">
    <source>
        <dbReference type="EMBL" id="PIC29559.1"/>
    </source>
</evidence>